<dbReference type="GO" id="GO:0032259">
    <property type="term" value="P:methylation"/>
    <property type="evidence" value="ECO:0007669"/>
    <property type="project" value="UniProtKB-KW"/>
</dbReference>
<dbReference type="CDD" id="cd02440">
    <property type="entry name" value="AdoMet_MTases"/>
    <property type="match status" value="1"/>
</dbReference>
<keyword evidence="2" id="KW-0489">Methyltransferase</keyword>
<dbReference type="GO" id="GO:0008168">
    <property type="term" value="F:methyltransferase activity"/>
    <property type="evidence" value="ECO:0007669"/>
    <property type="project" value="UniProtKB-KW"/>
</dbReference>
<dbReference type="Gene3D" id="3.40.50.150">
    <property type="entry name" value="Vaccinia Virus protein VP39"/>
    <property type="match status" value="1"/>
</dbReference>
<dbReference type="AlphaFoldDB" id="A0A0G1RX40"/>
<keyword evidence="2" id="KW-0808">Transferase</keyword>
<keyword evidence="1" id="KW-1133">Transmembrane helix</keyword>
<dbReference type="Pfam" id="PF13489">
    <property type="entry name" value="Methyltransf_23"/>
    <property type="match status" value="1"/>
</dbReference>
<reference evidence="2 3" key="1">
    <citation type="journal article" date="2015" name="Nature">
        <title>rRNA introns, odd ribosomes, and small enigmatic genomes across a large radiation of phyla.</title>
        <authorList>
            <person name="Brown C.T."/>
            <person name="Hug L.A."/>
            <person name="Thomas B.C."/>
            <person name="Sharon I."/>
            <person name="Castelle C.J."/>
            <person name="Singh A."/>
            <person name="Wilkins M.J."/>
            <person name="Williams K.H."/>
            <person name="Banfield J.F."/>
        </authorList>
    </citation>
    <scope>NUCLEOTIDE SEQUENCE [LARGE SCALE GENOMIC DNA]</scope>
</reference>
<name>A0A0G1RX40_9BACT</name>
<gene>
    <name evidence="2" type="ORF">UX85_C0002G0082</name>
</gene>
<organism evidence="2 3">
    <name type="scientific">Candidatus Beckwithbacteria bacterium GW2011_GWB1_47_15</name>
    <dbReference type="NCBI Taxonomy" id="1618371"/>
    <lineage>
        <taxon>Bacteria</taxon>
        <taxon>Candidatus Beckwithiibacteriota</taxon>
    </lineage>
</organism>
<protein>
    <submittedName>
        <fullName evidence="2">Methyltransferase type 11</fullName>
    </submittedName>
</protein>
<evidence type="ECO:0000256" key="1">
    <source>
        <dbReference type="SAM" id="Phobius"/>
    </source>
</evidence>
<dbReference type="Proteomes" id="UP000033860">
    <property type="component" value="Unassembled WGS sequence"/>
</dbReference>
<dbReference type="EMBL" id="LCNT01000002">
    <property type="protein sequence ID" value="KKU61702.1"/>
    <property type="molecule type" value="Genomic_DNA"/>
</dbReference>
<keyword evidence="1" id="KW-0812">Transmembrane</keyword>
<keyword evidence="1" id="KW-0472">Membrane</keyword>
<proteinExistence type="predicted"/>
<dbReference type="InterPro" id="IPR029063">
    <property type="entry name" value="SAM-dependent_MTases_sf"/>
</dbReference>
<sequence>MRQDLYRELFEVEDHHWWHKQKRLMVHSLIERNCRQPGRVLDLGAGSGKLLDELKQKGWQVAGVDADEKAVRLARRRGLKLVKLNQNQIRLPFTDNNFDLVVSLDTLEHVKTDAAAIGEMKRVVKPEGLILITVPANPWLFSYWDKMLGHFRRYSKTSLARLIKTAGLRPVFVSFFFTYLLLPVSLIRWFRNRLKLTAVSDFQLTPVNFLVAPLMAFLGFLERQVVKFTPLPFGLSLICLIKKK</sequence>
<accession>A0A0G1RX40</accession>
<dbReference type="PANTHER" id="PTHR43861">
    <property type="entry name" value="TRANS-ACONITATE 2-METHYLTRANSFERASE-RELATED"/>
    <property type="match status" value="1"/>
</dbReference>
<evidence type="ECO:0000313" key="2">
    <source>
        <dbReference type="EMBL" id="KKU61702.1"/>
    </source>
</evidence>
<dbReference type="SUPFAM" id="SSF53335">
    <property type="entry name" value="S-adenosyl-L-methionine-dependent methyltransferases"/>
    <property type="match status" value="1"/>
</dbReference>
<comment type="caution">
    <text evidence="2">The sequence shown here is derived from an EMBL/GenBank/DDBJ whole genome shotgun (WGS) entry which is preliminary data.</text>
</comment>
<feature type="transmembrane region" description="Helical" evidence="1">
    <location>
        <begin position="171"/>
        <end position="190"/>
    </location>
</feature>
<evidence type="ECO:0000313" key="3">
    <source>
        <dbReference type="Proteomes" id="UP000033860"/>
    </source>
</evidence>
<feature type="transmembrane region" description="Helical" evidence="1">
    <location>
        <begin position="202"/>
        <end position="221"/>
    </location>
</feature>